<dbReference type="PANTHER" id="PTHR48081">
    <property type="entry name" value="AB HYDROLASE SUPERFAMILY PROTEIN C4A8.06C"/>
    <property type="match status" value="1"/>
</dbReference>
<accession>A0A9W6USZ0</accession>
<reference evidence="4" key="1">
    <citation type="submission" date="2023-02" db="EMBL/GenBank/DDBJ databases">
        <title>Actinomadura rubrobrunea NBRC 14622.</title>
        <authorList>
            <person name="Ichikawa N."/>
            <person name="Sato H."/>
            <person name="Tonouchi N."/>
        </authorList>
    </citation>
    <scope>NUCLEOTIDE SEQUENCE</scope>
    <source>
        <strain evidence="4">NBRC 14622</strain>
    </source>
</reference>
<keyword evidence="5" id="KW-1185">Reference proteome</keyword>
<comment type="caution">
    <text evidence="4">The sequence shown here is derived from an EMBL/GenBank/DDBJ whole genome shotgun (WGS) entry which is preliminary data.</text>
</comment>
<organism evidence="4 5">
    <name type="scientific">Actinomadura rubrobrunea</name>
    <dbReference type="NCBI Taxonomy" id="115335"/>
    <lineage>
        <taxon>Bacteria</taxon>
        <taxon>Bacillati</taxon>
        <taxon>Actinomycetota</taxon>
        <taxon>Actinomycetes</taxon>
        <taxon>Streptosporangiales</taxon>
        <taxon>Thermomonosporaceae</taxon>
        <taxon>Actinomadura</taxon>
    </lineage>
</organism>
<sequence>MTTSISAETLRLVAATAAQRKVARTLAMEPGGPPTLRARIANQVIRAVLMTAWRCTPDSEAGMTRMQRATDLLGRLLAVPRGVSISPQDLGACTAEWVRAGTPDERRVILYLHGGAYFFGSPRLYRPFTWRLSAATGRPVLALDYRLAPRHTPGDALDDALTAYRFLLGSGYRAQDVVVGGDSAGGHLTLALLLALKEHGTSLPAAAVCLSPWVDLYCEADSHRLNRRTDCLLPADKLAWLGRLYCQEKEDDDPLFSPLRGDLSGLPPLMVMASGSEILRDDARDLAARARAAGVHAVHQEWDGMTHVFPVFAEFIPEGKAAFRHVAEFLRAVEA</sequence>
<proteinExistence type="inferred from homology"/>
<evidence type="ECO:0000313" key="4">
    <source>
        <dbReference type="EMBL" id="GLW62149.1"/>
    </source>
</evidence>
<gene>
    <name evidence="4" type="ORF">Arub01_03930</name>
</gene>
<evidence type="ECO:0000256" key="1">
    <source>
        <dbReference type="ARBA" id="ARBA00010515"/>
    </source>
</evidence>
<keyword evidence="2 4" id="KW-0378">Hydrolase</keyword>
<dbReference type="Gene3D" id="3.40.50.1820">
    <property type="entry name" value="alpha/beta hydrolase"/>
    <property type="match status" value="1"/>
</dbReference>
<evidence type="ECO:0000259" key="3">
    <source>
        <dbReference type="Pfam" id="PF07859"/>
    </source>
</evidence>
<dbReference type="GO" id="GO:0004806">
    <property type="term" value="F:triacylglycerol lipase activity"/>
    <property type="evidence" value="ECO:0007669"/>
    <property type="project" value="TreeGrafter"/>
</dbReference>
<dbReference type="AlphaFoldDB" id="A0A9W6USZ0"/>
<dbReference type="SUPFAM" id="SSF53474">
    <property type="entry name" value="alpha/beta-Hydrolases"/>
    <property type="match status" value="1"/>
</dbReference>
<dbReference type="RefSeq" id="WP_067917255.1">
    <property type="nucleotide sequence ID" value="NZ_BSRZ01000001.1"/>
</dbReference>
<dbReference type="Proteomes" id="UP001165124">
    <property type="component" value="Unassembled WGS sequence"/>
</dbReference>
<dbReference type="InterPro" id="IPR050300">
    <property type="entry name" value="GDXG_lipolytic_enzyme"/>
</dbReference>
<comment type="similarity">
    <text evidence="1">Belongs to the 'GDXG' lipolytic enzyme family.</text>
</comment>
<evidence type="ECO:0000256" key="2">
    <source>
        <dbReference type="ARBA" id="ARBA00022801"/>
    </source>
</evidence>
<dbReference type="EMBL" id="BSRZ01000001">
    <property type="protein sequence ID" value="GLW62149.1"/>
    <property type="molecule type" value="Genomic_DNA"/>
</dbReference>
<evidence type="ECO:0000313" key="5">
    <source>
        <dbReference type="Proteomes" id="UP001165124"/>
    </source>
</evidence>
<feature type="domain" description="Alpha/beta hydrolase fold-3" evidence="3">
    <location>
        <begin position="109"/>
        <end position="309"/>
    </location>
</feature>
<protein>
    <submittedName>
        <fullName evidence="4">Hydrolase</fullName>
    </submittedName>
</protein>
<name>A0A9W6USZ0_9ACTN</name>
<dbReference type="InterPro" id="IPR013094">
    <property type="entry name" value="AB_hydrolase_3"/>
</dbReference>
<dbReference type="Pfam" id="PF07859">
    <property type="entry name" value="Abhydrolase_3"/>
    <property type="match status" value="1"/>
</dbReference>
<dbReference type="InterPro" id="IPR029058">
    <property type="entry name" value="AB_hydrolase_fold"/>
</dbReference>
<dbReference type="PANTHER" id="PTHR48081:SF30">
    <property type="entry name" value="ACETYL-HYDROLASE LIPR-RELATED"/>
    <property type="match status" value="1"/>
</dbReference>